<gene>
    <name evidence="1" type="ORF">F4559_003921</name>
</gene>
<name>A0A7W7T4U8_9PSEU</name>
<evidence type="ECO:0000313" key="2">
    <source>
        <dbReference type="Proteomes" id="UP000542674"/>
    </source>
</evidence>
<dbReference type="EMBL" id="JACHJS010000001">
    <property type="protein sequence ID" value="MBB4966562.1"/>
    <property type="molecule type" value="Genomic_DNA"/>
</dbReference>
<keyword evidence="2" id="KW-1185">Reference proteome</keyword>
<evidence type="ECO:0000313" key="1">
    <source>
        <dbReference type="EMBL" id="MBB4966562.1"/>
    </source>
</evidence>
<reference evidence="1 2" key="1">
    <citation type="submission" date="2020-08" db="EMBL/GenBank/DDBJ databases">
        <title>Sequencing the genomes of 1000 actinobacteria strains.</title>
        <authorList>
            <person name="Klenk H.-P."/>
        </authorList>
    </citation>
    <scope>NUCLEOTIDE SEQUENCE [LARGE SCALE GENOMIC DNA]</scope>
    <source>
        <strain evidence="1 2">DSM 45084</strain>
    </source>
</reference>
<accession>A0A7W7T4U8</accession>
<comment type="caution">
    <text evidence="1">The sequence shown here is derived from an EMBL/GenBank/DDBJ whole genome shotgun (WGS) entry which is preliminary data.</text>
</comment>
<organism evidence="1 2">
    <name type="scientific">Saccharothrix violaceirubra</name>
    <dbReference type="NCBI Taxonomy" id="413306"/>
    <lineage>
        <taxon>Bacteria</taxon>
        <taxon>Bacillati</taxon>
        <taxon>Actinomycetota</taxon>
        <taxon>Actinomycetes</taxon>
        <taxon>Pseudonocardiales</taxon>
        <taxon>Pseudonocardiaceae</taxon>
        <taxon>Saccharothrix</taxon>
    </lineage>
</organism>
<dbReference type="AlphaFoldDB" id="A0A7W7T4U8"/>
<sequence>MLALVAALALTVIITGVLLRLPDRKTAERVPTLDGVLGDFVAALSEDAPYRPPPASDRERFADALSRLDDGVLRDLGARVDRAVDQATGRPYALVDARMWGLYVVDLSAPVRLAVQVPHPANDLRTDGLGLDLFRRVPGAVLSVAGTHRRAGDGAGDVAHRTDSVFHAVAAEHTGRGLAQVQVHGFDDASLPDVDVVLSPGAARDGDHLKGVADRLDEDLEVCRAWSRDCDDLEGRTNVQGEEAAEHGVPFAHVELSRSVRESASSRRQVVDALAEWR</sequence>
<dbReference type="Proteomes" id="UP000542674">
    <property type="component" value="Unassembled WGS sequence"/>
</dbReference>
<proteinExistence type="predicted"/>
<dbReference type="RefSeq" id="WP_312865725.1">
    <property type="nucleotide sequence ID" value="NZ_BAABAI010000022.1"/>
</dbReference>
<protein>
    <submittedName>
        <fullName evidence="1">Uncharacterized protein</fullName>
    </submittedName>
</protein>